<dbReference type="Proteomes" id="UP000282311">
    <property type="component" value="Unassembled WGS sequence"/>
</dbReference>
<keyword evidence="3" id="KW-1185">Reference proteome</keyword>
<comment type="caution">
    <text evidence="2">The sequence shown here is derived from an EMBL/GenBank/DDBJ whole genome shotgun (WGS) entry which is preliminary data.</text>
</comment>
<gene>
    <name evidence="2" type="ORF">D7M11_24175</name>
</gene>
<dbReference type="InterPro" id="IPR036237">
    <property type="entry name" value="Xyl_isomerase-like_sf"/>
</dbReference>
<name>A0A3B0BX48_9BACL</name>
<reference evidence="2 3" key="1">
    <citation type="journal article" date="2007" name="Int. J. Syst. Evol. Microbiol.">
        <title>Paenibacillus ginsengarvi sp. nov., isolated from soil from ginseng cultivation.</title>
        <authorList>
            <person name="Yoon M.H."/>
            <person name="Ten L.N."/>
            <person name="Im W.T."/>
        </authorList>
    </citation>
    <scope>NUCLEOTIDE SEQUENCE [LARGE SCALE GENOMIC DNA]</scope>
    <source>
        <strain evidence="2 3">KCTC 13059</strain>
    </source>
</reference>
<dbReference type="PANTHER" id="PTHR12110">
    <property type="entry name" value="HYDROXYPYRUVATE ISOMERASE"/>
    <property type="match status" value="1"/>
</dbReference>
<dbReference type="Gene3D" id="3.20.20.150">
    <property type="entry name" value="Divalent-metal-dependent TIM barrel enzymes"/>
    <property type="match status" value="1"/>
</dbReference>
<accession>A0A3B0BX48</accession>
<dbReference type="PANTHER" id="PTHR12110:SF21">
    <property type="entry name" value="XYLOSE ISOMERASE-LIKE TIM BARREL DOMAIN-CONTAINING PROTEIN"/>
    <property type="match status" value="1"/>
</dbReference>
<proteinExistence type="predicted"/>
<dbReference type="InterPro" id="IPR013022">
    <property type="entry name" value="Xyl_isomerase-like_TIM-brl"/>
</dbReference>
<dbReference type="Pfam" id="PF01261">
    <property type="entry name" value="AP_endonuc_2"/>
    <property type="match status" value="1"/>
</dbReference>
<dbReference type="InterPro" id="IPR050312">
    <property type="entry name" value="IolE/XylAMocC-like"/>
</dbReference>
<feature type="domain" description="Xylose isomerase-like TIM barrel" evidence="1">
    <location>
        <begin position="20"/>
        <end position="240"/>
    </location>
</feature>
<dbReference type="RefSeq" id="WP_120749830.1">
    <property type="nucleotide sequence ID" value="NZ_RBAH01000020.1"/>
</dbReference>
<evidence type="ECO:0000259" key="1">
    <source>
        <dbReference type="Pfam" id="PF01261"/>
    </source>
</evidence>
<dbReference type="EMBL" id="RBAH01000020">
    <property type="protein sequence ID" value="RKN77121.1"/>
    <property type="molecule type" value="Genomic_DNA"/>
</dbReference>
<dbReference type="SUPFAM" id="SSF51658">
    <property type="entry name" value="Xylose isomerase-like"/>
    <property type="match status" value="1"/>
</dbReference>
<evidence type="ECO:0000313" key="3">
    <source>
        <dbReference type="Proteomes" id="UP000282311"/>
    </source>
</evidence>
<dbReference type="GO" id="GO:0016853">
    <property type="term" value="F:isomerase activity"/>
    <property type="evidence" value="ECO:0007669"/>
    <property type="project" value="UniProtKB-KW"/>
</dbReference>
<sequence>MFTYSATQWIFGNEALESSLRRLAKFGYDGVELAGEPDGLETEAVRAELERHGLACTSICGIYTAERDLSHPDPAIRAGAVRYVKACVDMAASLGASVVIVVPTPVGKHGPVTTRQEEWEGAVASLREAGAYAESRGIRLAIEALNRFETYLVNTLEAADRLADETGVASVGVMADLFHMNIEERCSIKALRAIAPRLMHVHIADNTREAAGLGQTNFAQAMRTLVEIGYRGHVTMEFLPRISNPYEAAARSGDGDVFDEFARQSIDHIKRMTAQAVSAVAEPPPERLRT</sequence>
<organism evidence="2 3">
    <name type="scientific">Paenibacillus ginsengarvi</name>
    <dbReference type="NCBI Taxonomy" id="400777"/>
    <lineage>
        <taxon>Bacteria</taxon>
        <taxon>Bacillati</taxon>
        <taxon>Bacillota</taxon>
        <taxon>Bacilli</taxon>
        <taxon>Bacillales</taxon>
        <taxon>Paenibacillaceae</taxon>
        <taxon>Paenibacillus</taxon>
    </lineage>
</organism>
<dbReference type="AlphaFoldDB" id="A0A3B0BX48"/>
<evidence type="ECO:0000313" key="2">
    <source>
        <dbReference type="EMBL" id="RKN77121.1"/>
    </source>
</evidence>
<protein>
    <submittedName>
        <fullName evidence="2">Sugar phosphate isomerase/epimerase</fullName>
    </submittedName>
</protein>
<keyword evidence="2" id="KW-0413">Isomerase</keyword>
<dbReference type="OrthoDB" id="9814946at2"/>